<feature type="region of interest" description="Disordered" evidence="7">
    <location>
        <begin position="423"/>
        <end position="460"/>
    </location>
</feature>
<dbReference type="Proteomes" id="UP000663860">
    <property type="component" value="Unassembled WGS sequence"/>
</dbReference>
<accession>A0A815AT03</accession>
<dbReference type="EMBL" id="CAJNOE010000535">
    <property type="protein sequence ID" value="CAF1260853.1"/>
    <property type="molecule type" value="Genomic_DNA"/>
</dbReference>
<dbReference type="InterPro" id="IPR050888">
    <property type="entry name" value="ZnF_C2H2-type_TF"/>
</dbReference>
<dbReference type="GO" id="GO:0005634">
    <property type="term" value="C:nucleus"/>
    <property type="evidence" value="ECO:0007669"/>
    <property type="project" value="UniProtKB-SubCell"/>
</dbReference>
<evidence type="ECO:0000256" key="3">
    <source>
        <dbReference type="ARBA" id="ARBA00022737"/>
    </source>
</evidence>
<keyword evidence="5" id="KW-0862">Zinc</keyword>
<dbReference type="InterPro" id="IPR013087">
    <property type="entry name" value="Znf_C2H2_type"/>
</dbReference>
<gene>
    <name evidence="9" type="ORF">IZO911_LOCUS31880</name>
</gene>
<evidence type="ECO:0000256" key="5">
    <source>
        <dbReference type="ARBA" id="ARBA00022833"/>
    </source>
</evidence>
<evidence type="ECO:0000256" key="4">
    <source>
        <dbReference type="ARBA" id="ARBA00022771"/>
    </source>
</evidence>
<keyword evidence="6" id="KW-0539">Nucleus</keyword>
<feature type="domain" description="C2H2-type" evidence="8">
    <location>
        <begin position="609"/>
        <end position="630"/>
    </location>
</feature>
<proteinExistence type="predicted"/>
<keyword evidence="4" id="KW-0863">Zinc-finger</keyword>
<organism evidence="9 10">
    <name type="scientific">Adineta steineri</name>
    <dbReference type="NCBI Taxonomy" id="433720"/>
    <lineage>
        <taxon>Eukaryota</taxon>
        <taxon>Metazoa</taxon>
        <taxon>Spiralia</taxon>
        <taxon>Gnathifera</taxon>
        <taxon>Rotifera</taxon>
        <taxon>Eurotatoria</taxon>
        <taxon>Bdelloidea</taxon>
        <taxon>Adinetida</taxon>
        <taxon>Adinetidae</taxon>
        <taxon>Adineta</taxon>
    </lineage>
</organism>
<dbReference type="GO" id="GO:0008270">
    <property type="term" value="F:zinc ion binding"/>
    <property type="evidence" value="ECO:0007669"/>
    <property type="project" value="UniProtKB-KW"/>
</dbReference>
<dbReference type="SMART" id="SM00355">
    <property type="entry name" value="ZnF_C2H2"/>
    <property type="match status" value="8"/>
</dbReference>
<protein>
    <recommendedName>
        <fullName evidence="8">C2H2-type domain-containing protein</fullName>
    </recommendedName>
</protein>
<evidence type="ECO:0000259" key="8">
    <source>
        <dbReference type="PROSITE" id="PS00028"/>
    </source>
</evidence>
<evidence type="ECO:0000313" key="9">
    <source>
        <dbReference type="EMBL" id="CAF1260853.1"/>
    </source>
</evidence>
<sequence>MDESYGLYSIKNREQIITFDENLLQSVNGHDDENSYEDFPRCFSIDHDDVVLLDQSQIISHEVKSTLNNLLNNIQNSGIQQSQIISLSNKRSLDNSNHHDRLLNKKVRFNIPDDEQNQQLNSLFISETFHSINQSKPYSQFLYNLGFDLCLEHNLNDNNHLSEIQKQTLIKRNKVFHQYKIYSCKYCSFRTNTIYALKHHYQTHSINQSKPYSQFLYNLGFDLCLEHNLNDNNHLSEIQKQTLIKRNKVFHQYKIYSCKYCSFRTNTIYALKHHYQTPHTVFNSTYSHKKYRCTYCSFKTFRIPLLRRHFERRHGYQLITEHSIRRYSCSFCYYESDDKNSFVKHNNRCQIEQTRTRIANNLLAPFDPSSNNANIIEKNKKQSTTKNFPLPSTSNTIENRYNNEFIEPIIIIESDHDISSISGTSSSDEDFIVSSDEKSSSSTDNDNINDGDFEMGKSRSKKIQHSNYKLTTLVSHSNQTASSASNILSSLSKLLLLNGTPVPSFTSSPNATKSSYVSIQPKPANGSDIYQDYLKHMNDKHNNNDSSIQSQQIIPPPETTTLNNTTDNINTTTLIITNTPAAPQPPTTIFLLSTNTMDPQSITLNMIKCPWCDTNFEHIDIMTGHLMRYHRMTLAASKVVVAEQMKLQGTSSNQLTLLFKAEIEQIQKDFIDKMYWKISQPKVYLHQIESLLCFVCRTTVDNIENHFLQAHQIELTTMNIIKQCCLCGFKCDKKNVSLFEHQLRAHSGVCYSSILKQFIRFEPPPSLVPKITTSKVNNRFILPLSSSNKRSLVTCTEKKFGCRKCDTSSRLFTFEELVEHLHQIHKLNVKLHRRCIICQETFSKGNEYNQHCLEHLNDENPSIEIKRQRTI</sequence>
<dbReference type="AlphaFoldDB" id="A0A815AT03"/>
<feature type="domain" description="C2H2-type" evidence="8">
    <location>
        <begin position="835"/>
        <end position="855"/>
    </location>
</feature>
<dbReference type="Gene3D" id="3.30.160.60">
    <property type="entry name" value="Classic Zinc Finger"/>
    <property type="match status" value="1"/>
</dbReference>
<name>A0A815AT03_9BILA</name>
<dbReference type="PROSITE" id="PS00028">
    <property type="entry name" value="ZINC_FINGER_C2H2_1"/>
    <property type="match status" value="2"/>
</dbReference>
<evidence type="ECO:0000313" key="10">
    <source>
        <dbReference type="Proteomes" id="UP000663860"/>
    </source>
</evidence>
<evidence type="ECO:0000256" key="1">
    <source>
        <dbReference type="ARBA" id="ARBA00004123"/>
    </source>
</evidence>
<keyword evidence="3" id="KW-0677">Repeat</keyword>
<evidence type="ECO:0000256" key="6">
    <source>
        <dbReference type="ARBA" id="ARBA00023242"/>
    </source>
</evidence>
<evidence type="ECO:0000256" key="2">
    <source>
        <dbReference type="ARBA" id="ARBA00022723"/>
    </source>
</evidence>
<comment type="subcellular location">
    <subcellularLocation>
        <location evidence="1">Nucleus</location>
    </subcellularLocation>
</comment>
<comment type="caution">
    <text evidence="9">The sequence shown here is derived from an EMBL/GenBank/DDBJ whole genome shotgun (WGS) entry which is preliminary data.</text>
</comment>
<keyword evidence="2" id="KW-0479">Metal-binding</keyword>
<evidence type="ECO:0000256" key="7">
    <source>
        <dbReference type="SAM" id="MobiDB-lite"/>
    </source>
</evidence>
<dbReference type="PANTHER" id="PTHR24406">
    <property type="entry name" value="TRANSCRIPTIONAL REPRESSOR CTCFL-RELATED"/>
    <property type="match status" value="1"/>
</dbReference>
<reference evidence="9" key="1">
    <citation type="submission" date="2021-02" db="EMBL/GenBank/DDBJ databases">
        <authorList>
            <person name="Nowell W R."/>
        </authorList>
    </citation>
    <scope>NUCLEOTIDE SEQUENCE</scope>
</reference>